<evidence type="ECO:0000313" key="2">
    <source>
        <dbReference type="Proteomes" id="UP000095038"/>
    </source>
</evidence>
<gene>
    <name evidence="1" type="ORF">ASCRUDRAFT_80195</name>
</gene>
<accession>A0A1D2VJP5</accession>
<reference evidence="2" key="1">
    <citation type="submission" date="2016-05" db="EMBL/GenBank/DDBJ databases">
        <title>Comparative genomics of biotechnologically important yeasts.</title>
        <authorList>
            <consortium name="DOE Joint Genome Institute"/>
            <person name="Riley R."/>
            <person name="Haridas S."/>
            <person name="Wolfe K.H."/>
            <person name="Lopes M.R."/>
            <person name="Hittinger C.T."/>
            <person name="Goker M."/>
            <person name="Salamov A."/>
            <person name="Wisecaver J."/>
            <person name="Long T.M."/>
            <person name="Aerts A.L."/>
            <person name="Barry K."/>
            <person name="Choi C."/>
            <person name="Clum A."/>
            <person name="Coughlan A.Y."/>
            <person name="Deshpande S."/>
            <person name="Douglass A.P."/>
            <person name="Hanson S.J."/>
            <person name="Klenk H.-P."/>
            <person name="Labutti K."/>
            <person name="Lapidus A."/>
            <person name="Lindquist E."/>
            <person name="Lipzen A."/>
            <person name="Meier-Kolthoff J.P."/>
            <person name="Ohm R.A."/>
            <person name="Otillar R.P."/>
            <person name="Pangilinan J."/>
            <person name="Peng Y."/>
            <person name="Rokas A."/>
            <person name="Rosa C.A."/>
            <person name="Scheuner C."/>
            <person name="Sibirny A.A."/>
            <person name="Slot J.C."/>
            <person name="Stielow J.B."/>
            <person name="Sun H."/>
            <person name="Kurtzman C.P."/>
            <person name="Blackwell M."/>
            <person name="Grigoriev I.V."/>
            <person name="Jeffries T.W."/>
        </authorList>
    </citation>
    <scope>NUCLEOTIDE SEQUENCE [LARGE SCALE GENOMIC DNA]</scope>
    <source>
        <strain evidence="2">DSM 1968</strain>
    </source>
</reference>
<dbReference type="EMBL" id="KV454478">
    <property type="protein sequence ID" value="ODV61803.1"/>
    <property type="molecule type" value="Genomic_DNA"/>
</dbReference>
<dbReference type="Proteomes" id="UP000095038">
    <property type="component" value="Unassembled WGS sequence"/>
</dbReference>
<keyword evidence="2" id="KW-1185">Reference proteome</keyword>
<dbReference type="GeneID" id="30968107"/>
<protein>
    <submittedName>
        <fullName evidence="1">Uncharacterized protein</fullName>
    </submittedName>
</protein>
<sequence length="78" mass="8278">MFPRCSTIVLCTSSSCWPLLSSSSIFLRPVPGFVLLLRLQPSEEAAPPVAFASSGDRAVSAPECFSESSAVSVQQTKN</sequence>
<organism evidence="1 2">
    <name type="scientific">Ascoidea rubescens DSM 1968</name>
    <dbReference type="NCBI Taxonomy" id="1344418"/>
    <lineage>
        <taxon>Eukaryota</taxon>
        <taxon>Fungi</taxon>
        <taxon>Dikarya</taxon>
        <taxon>Ascomycota</taxon>
        <taxon>Saccharomycotina</taxon>
        <taxon>Saccharomycetes</taxon>
        <taxon>Ascoideaceae</taxon>
        <taxon>Ascoidea</taxon>
    </lineage>
</organism>
<dbReference type="AlphaFoldDB" id="A0A1D2VJP5"/>
<dbReference type="InParanoid" id="A0A1D2VJP5"/>
<name>A0A1D2VJP5_9ASCO</name>
<evidence type="ECO:0000313" key="1">
    <source>
        <dbReference type="EMBL" id="ODV61803.1"/>
    </source>
</evidence>
<dbReference type="RefSeq" id="XP_020048110.1">
    <property type="nucleotide sequence ID" value="XM_020194471.1"/>
</dbReference>
<dbReference type="PROSITE" id="PS51257">
    <property type="entry name" value="PROKAR_LIPOPROTEIN"/>
    <property type="match status" value="1"/>
</dbReference>
<proteinExistence type="predicted"/>